<reference evidence="2" key="1">
    <citation type="submission" date="2021-07" db="EMBL/GenBank/DDBJ databases">
        <authorList>
            <person name="Roth S.J."/>
            <person name="Krukonis G.P."/>
            <person name="Delesalle V.A."/>
        </authorList>
    </citation>
    <scope>NUCLEOTIDE SEQUENCE</scope>
</reference>
<dbReference type="Proteomes" id="UP000827517">
    <property type="component" value="Segment"/>
</dbReference>
<protein>
    <submittedName>
        <fullName evidence="2">Uncharacterized protein</fullName>
    </submittedName>
</protein>
<evidence type="ECO:0000313" key="3">
    <source>
        <dbReference type="Proteomes" id="UP000827517"/>
    </source>
</evidence>
<dbReference type="KEGG" id="vg:77944077"/>
<dbReference type="GeneID" id="77944077"/>
<evidence type="ECO:0000313" key="2">
    <source>
        <dbReference type="EMBL" id="QZA70672.1"/>
    </source>
</evidence>
<keyword evidence="3" id="KW-1185">Reference proteome</keyword>
<evidence type="ECO:0000256" key="1">
    <source>
        <dbReference type="SAM" id="MobiDB-lite"/>
    </source>
</evidence>
<gene>
    <name evidence="2" type="primary">197</name>
    <name evidence="2" type="ORF">AH04_197</name>
</gene>
<feature type="compositionally biased region" description="Low complexity" evidence="1">
    <location>
        <begin position="673"/>
        <end position="682"/>
    </location>
</feature>
<dbReference type="RefSeq" id="YP_010667951.1">
    <property type="nucleotide sequence ID" value="NC_070952.1"/>
</dbReference>
<feature type="region of interest" description="Disordered" evidence="1">
    <location>
        <begin position="638"/>
        <end position="699"/>
    </location>
</feature>
<sequence>MAELVKVNKKVINDPLYTPVIKFLKDRIASLEITGPEDELALSKQRYDGLVAGDLVIESAVTFPDGVVRVCIVSRKTGFARVDIDIKYVQMDDILTDFAIPLVEINDVDQLKAYVKALQAPVEPTLLYLKDEDTYGVLVTQEQAETHEGPMQAFGNLFFEKYVTERESLNSINWETLECGTVTITDPSFGRGVYPLFIYELVLSEAQLPEITSNLPASITSRRGETFTIPNTYLFAGSQDITTVATVELSTQSGYAILERSTDLLDIDGETIYGSATAEINDQIVVRVTYDWNGRLVHKNFYIDLKIEKDLPNDLTVVSVPSDVTATNGDTIQVTLTASYKGAVVEILIPPTALKSSTGRSNLQYVKTNRDFSMVYQGTVNANFGNTVDKISDLASGVFNYNDNGTIVKATGFVNIIIVKPETLPAFNVTGVPTLLQGYIDATGSYKPVVTYGDQVIPLTDLSIATGPQGSKQLVDITSVDSTTVSWELINDSQIPGTSARDTFTQVYQWLDPRGVLQTKSFVVQVEVKLDSIVRIVPMPPQPRTVNRYQTGGPTWYLEVNGENSNGLIRSVTVDPIANVDQQYIVNRPEVPNQWFVKQASETQDINYTANFTFTAQVDGVVKTYKFAQDFVIAKYVPGQTNPDLPVNDDDPANPGGGPAPGETGTGPGGPDGPTDPSAPGGENNPDSPGEGDGPYNTNLVAVPTSFTIAGNSDKDYQLTFKVFKGADDVTADSELMSDFIVQPEFITFKNMSYDAAKNQYQITYTKNKGGVSEGCIFSKLKADATPAKTDIARLWLNVNIVQIKILKAIDAPTLIDLDVDKPKDLPLNIEFSGTKLSLNDPNLVITKTGTGTAKITNIGSESLTFINDVWTYVGRSLAENSPLRLQYTDPADGKQYNLSLPFTVRTTFPPMEVLYTASQTIDAKIWDKNTFPLKLMAGDKDWTSALSQTLVVSGNKYVSVNKLNWEVIFAETTATSKIVGLNLYYSVGLSTGQMLPADFKFNLAAWDGVTFIADSHTPDKIDAASGTSGEITATFLYKGNVGTDKVALDVSKSTIPATVVLGTPAYDSGRALYVIPYTLTKGGNGTMKLVFGVSGDVTNTTSISIDTKVAWPDDLNIITQGDNIRGFYEDTVDYPLTLNVAGTPVDLTDANMEITTTVDVADAITLEDTLAGSLKFLLAKGGTVGTSYNYTVSIGIKYTDQVSGKVYTKTLTVPATIRVPSVSVGNNPTITASVFDRGAIPITLIDERGRTVTITSYKVAPAGGTNVTMTAKQEWYVTNGSTAGTAVGQLPLLLGYSMGGADYEIDVLEKFTINRWDGTYFRVTTNQTKIDGQAGIPANINLLALYVGYPSPDMTIDATRSTVPSNISIGDLVPVYNADGSLASYQLPYTLAGQAVSNMKLCYVRGGTPSDVSMQKEGTDFVYIEFTVTSQSSNEPFTLVSYDDAVSVDWGKTATIKVQLKYGDYDLPPNSPGVKYALANADVHGITITGTSKDGIIVKGTRSDIAGSTKVYPETINITYEVGAPQPKTATFNTSAAVSMGPVAVINNDNVAVTIWSLGSFRQAIQFNGVTLSTIDHFDLRDGAKNKYIEVTPPRGYEIIGAEPTTTTQSIPMTAYYKVDGTDALQTVNFDASFRITGSSSVRFKVTASPTSIEGSLGNDTVLTCSPIYKDKPAGANATFKPDLSTIPAELTLKDYKVVNNNYVITFTGAKAGVDKMTLVFWSPDAGTTPDPRDVASVDVNVQVMGELGLEIGNRDNLLTGGNTDTGVYNLQILFGGIPIDNAAEIAAGNLTATREVGAASSTNANVLQLSSWNASSFNYTLAGIVAPNQSVNVSDFINLVYKYGGSNYSRRVEIPLVYTSPAPDFSGWPTAELQVFSKGGLSPTVMCGGVNISSGVTSISNYGETDDKYVTLGGPAKTYEIIYGETTQTTHAVPGRVIGQYRSWPWSALVDINFTIAAWNQKTWYPQITPASWDTYLDLTGKASVGLILKGTYKNSAAVLGTTSLYDPSRTDLKGLVSITGFSVSGGNMQQNFTLNALAKGNDTARICWKWKDGVTPGVENVDYGFTDLPLNIKENSLVGVSAAGVTGGDGDTVTGALVVRLLSTNTQIVNTNTALVIKVVDEKVMKITSLAGSTITVQITAPFTTADGPTTVPMTFTYTDPTTGYVTKGTFDYPVTLKRPADWPVVTQSAPTNTLGYLWTYGPNPFKVVTGGVDVTAQAVPTSCVDDMVGSGDPVTSNYMQLSLDNPVAGTWWWITNKNYSSSQQSRTTKWKLNVPYRGSTVSVDGNFIYIRPGDGANPTPEFQGSTSIAKNLMQDVGDQAELPFTLLWRNYKYSKGVFKPELSGNGTQKFADYFKVVSQRYDDTTGITYLKIEMTQVYQGSMIFVWDKADASASPTIGVDRVSVSTSFYDLTVTDLGSNSWTMWGRQRLGAMVSIKDGDTELVTASRVASLSNDLFRVISTDTNPTIQLYSDTAIPAQSFNLTVGIALPAAYNGRIIKVILPVTLAAYDGNELTWSLTNFSATPVAVAPSPSKSFFFGMTFRGQNVPYNQRSSSTALLRSVNNNTGMMFGTIDFVTPSNWVYYSFGSTIQQVGVKLPVNFIGAGYDQWPAGTLGKNYLEIDVPNAVIYQNALFLYPGDTEPATATGQFGSVLSAPVKFSVGKDVAQNVIAANAGGMAWTLSNAAALSGVLSKPTTNFATATGINFQVDYDNRGDDITVDATVAMKCTATLNSVAVNSTRTYNQKVVIKGTKAGDTIVTTPTAVSGKVWDVGGPAFTITQNGKAIPTSSIKSVTIKDNPYVRRPETTPGTTTRWWEIYNNINASTVAQIEFTVVYTDGVRDHTVVQAVQFTIAAYNGIDLVIALSNLATFNNGITGQVSTGTTANNTTALTVNGSYRGVALDVNTLNKTFGVWTSKSNFPGCTSGTPKTVTVTLTSGVYYYAAFFPTGLTDMDVSQNGTLYFGLLSKENDATAVEGKDYVKVTVPSYVYLPDRFYVISNDATLSGSYGDGTSAGTTIRLNYRIRRGLDLIQNNVGGNTTTGAAITDPNILGVGYASNVGFEPVWFLKELTSTPQKTTRVKFTVNPLGGVVNQSSFFVDVTQISNLTFPTVSGLQTVEANLNQSGGLPFKLTDDAGTDITSQATITAVSSNDYIKLQNGKWYCYNARTGDTNTTVTISYAITYKGNNLVVDQNVNYLVKGYTGQPTVSNVQVVSGKLNDTSSTLPFIINVSGNPVPSNWIISIAGTAANNRVKVGPGLNNAWTIIASDNYKTLSDTVSYQVTVNNGYSTWTVNQDVVFSIQPNEETQPVSATGSMTPITYGETGQVILTGKVGDDTLAGNVTFVPGSSDAKGLVTFGAPTTGDNGTVVIPVTGTKVGKDNLTIHITVNGATGNVSGKDYLDIIVPAEVNYASMEESEDFETSGTGYQNTPVTLTQSVILPTDE</sequence>
<organism evidence="2 3">
    <name type="scientific">Erwinia phage AH04</name>
    <dbReference type="NCBI Taxonomy" id="2869569"/>
    <lineage>
        <taxon>Viruses</taxon>
        <taxon>Duplodnaviria</taxon>
        <taxon>Heunggongvirae</taxon>
        <taxon>Uroviricota</taxon>
        <taxon>Caudoviricetes</taxon>
        <taxon>Chimalliviridae</taxon>
        <taxon>Meadowvirus</taxon>
        <taxon>Meadowvirus AH04</taxon>
    </lineage>
</organism>
<accession>A0AAE7X0Q9</accession>
<name>A0AAE7X0Q9_9CAUD</name>
<dbReference type="EMBL" id="MZ501267">
    <property type="protein sequence ID" value="QZA70672.1"/>
    <property type="molecule type" value="Genomic_DNA"/>
</dbReference>
<proteinExistence type="predicted"/>
<feature type="compositionally biased region" description="Gly residues" evidence="1">
    <location>
        <begin position="655"/>
        <end position="672"/>
    </location>
</feature>